<evidence type="ECO:0000313" key="1">
    <source>
        <dbReference type="EMBL" id="GIG73883.1"/>
    </source>
</evidence>
<dbReference type="AlphaFoldDB" id="A0A8J3LII2"/>
<reference evidence="1" key="1">
    <citation type="submission" date="2021-01" db="EMBL/GenBank/DDBJ databases">
        <title>Whole genome shotgun sequence of Planosporangium flavigriseum NBRC 105377.</title>
        <authorList>
            <person name="Komaki H."/>
            <person name="Tamura T."/>
        </authorList>
    </citation>
    <scope>NUCLEOTIDE SEQUENCE</scope>
    <source>
        <strain evidence="1">NBRC 105377</strain>
    </source>
</reference>
<dbReference type="RefSeq" id="WP_203981316.1">
    <property type="nucleotide sequence ID" value="NZ_BAAAQJ010000008.1"/>
</dbReference>
<dbReference type="InterPro" id="IPR009467">
    <property type="entry name" value="Glycolipid-bd_prot_put"/>
</dbReference>
<keyword evidence="2" id="KW-1185">Reference proteome</keyword>
<dbReference type="EMBL" id="BONU01000012">
    <property type="protein sequence ID" value="GIG73883.1"/>
    <property type="molecule type" value="Genomic_DNA"/>
</dbReference>
<gene>
    <name evidence="1" type="ORF">Pfl04_22870</name>
</gene>
<organism evidence="1 2">
    <name type="scientific">Planosporangium flavigriseum</name>
    <dbReference type="NCBI Taxonomy" id="373681"/>
    <lineage>
        <taxon>Bacteria</taxon>
        <taxon>Bacillati</taxon>
        <taxon>Actinomycetota</taxon>
        <taxon>Actinomycetes</taxon>
        <taxon>Micromonosporales</taxon>
        <taxon>Micromonosporaceae</taxon>
        <taxon>Planosporangium</taxon>
    </lineage>
</organism>
<name>A0A8J3LII2_9ACTN</name>
<sequence length="197" mass="21379">MTLLPRTLLWQRTDVRGAEHVIFDDRRGLTARGVAVAAGTVEYECRYELDTDDGWFCTRFDAVAEGGGWLRKLHMERTGDGWRVTTAEQGDLAAAGHPNAMPPGAEDPGRLADAYDIDLFDSPLTNALPLRRLGLTSGSADVLAALVLLPSLAVIANPQTYTVLGPGRVRYASGSFTTDLELDENGYVVRYPGLATR</sequence>
<proteinExistence type="predicted"/>
<dbReference type="SUPFAM" id="SSF159275">
    <property type="entry name" value="PA1994-like"/>
    <property type="match status" value="1"/>
</dbReference>
<evidence type="ECO:0000313" key="2">
    <source>
        <dbReference type="Proteomes" id="UP000653674"/>
    </source>
</evidence>
<dbReference type="Proteomes" id="UP000653674">
    <property type="component" value="Unassembled WGS sequence"/>
</dbReference>
<comment type="caution">
    <text evidence="1">The sequence shown here is derived from an EMBL/GenBank/DDBJ whole genome shotgun (WGS) entry which is preliminary data.</text>
</comment>
<protein>
    <submittedName>
        <fullName evidence="1">Transcriptional regulator</fullName>
    </submittedName>
</protein>
<accession>A0A8J3LII2</accession>
<dbReference type="Pfam" id="PF06475">
    <property type="entry name" value="Glycolipid_bind"/>
    <property type="match status" value="1"/>
</dbReference>